<name>A0ABQ3ATW2_9GAMM</name>
<dbReference type="PANTHER" id="PTHR13789:SF309">
    <property type="entry name" value="PUTATIVE (AFU_ORTHOLOGUE AFUA_6G14510)-RELATED"/>
    <property type="match status" value="1"/>
</dbReference>
<dbReference type="Gene3D" id="3.50.50.60">
    <property type="entry name" value="FAD/NAD(P)-binding domain"/>
    <property type="match status" value="1"/>
</dbReference>
<evidence type="ECO:0000259" key="3">
    <source>
        <dbReference type="Pfam" id="PF01494"/>
    </source>
</evidence>
<keyword evidence="2" id="KW-0503">Monooxygenase</keyword>
<protein>
    <recommendedName>
        <fullName evidence="3">FAD-binding domain-containing protein</fullName>
    </recommendedName>
</protein>
<dbReference type="EMBL" id="BMYZ01000001">
    <property type="protein sequence ID" value="GGY67088.1"/>
    <property type="molecule type" value="Genomic_DNA"/>
</dbReference>
<keyword evidence="1" id="KW-0560">Oxidoreductase</keyword>
<dbReference type="PRINTS" id="PR00420">
    <property type="entry name" value="RNGMNOXGNASE"/>
</dbReference>
<dbReference type="InterPro" id="IPR036188">
    <property type="entry name" value="FAD/NAD-bd_sf"/>
</dbReference>
<dbReference type="InterPro" id="IPR002938">
    <property type="entry name" value="FAD-bd"/>
</dbReference>
<evidence type="ECO:0000313" key="5">
    <source>
        <dbReference type="Proteomes" id="UP000619761"/>
    </source>
</evidence>
<comment type="caution">
    <text evidence="4">The sequence shown here is derived from an EMBL/GenBank/DDBJ whole genome shotgun (WGS) entry which is preliminary data.</text>
</comment>
<dbReference type="Pfam" id="PF01494">
    <property type="entry name" value="FAD_binding_3"/>
    <property type="match status" value="1"/>
</dbReference>
<accession>A0ABQ3ATW2</accession>
<dbReference type="PANTHER" id="PTHR13789">
    <property type="entry name" value="MONOOXYGENASE"/>
    <property type="match status" value="1"/>
</dbReference>
<dbReference type="SUPFAM" id="SSF54373">
    <property type="entry name" value="FAD-linked reductases, C-terminal domain"/>
    <property type="match status" value="1"/>
</dbReference>
<dbReference type="RefSeq" id="WP_189416346.1">
    <property type="nucleotide sequence ID" value="NZ_BMYZ01000001.1"/>
</dbReference>
<dbReference type="Proteomes" id="UP000619761">
    <property type="component" value="Unassembled WGS sequence"/>
</dbReference>
<gene>
    <name evidence="4" type="ORF">GCM10011613_08960</name>
</gene>
<evidence type="ECO:0000256" key="2">
    <source>
        <dbReference type="ARBA" id="ARBA00023033"/>
    </source>
</evidence>
<reference evidence="5" key="1">
    <citation type="journal article" date="2019" name="Int. J. Syst. Evol. Microbiol.">
        <title>The Global Catalogue of Microorganisms (GCM) 10K type strain sequencing project: providing services to taxonomists for standard genome sequencing and annotation.</title>
        <authorList>
            <consortium name="The Broad Institute Genomics Platform"/>
            <consortium name="The Broad Institute Genome Sequencing Center for Infectious Disease"/>
            <person name="Wu L."/>
            <person name="Ma J."/>
        </authorList>
    </citation>
    <scope>NUCLEOTIDE SEQUENCE [LARGE SCALE GENOMIC DNA]</scope>
    <source>
        <strain evidence="5">KCTC 32239</strain>
    </source>
</reference>
<keyword evidence="5" id="KW-1185">Reference proteome</keyword>
<proteinExistence type="predicted"/>
<evidence type="ECO:0000313" key="4">
    <source>
        <dbReference type="EMBL" id="GGY67088.1"/>
    </source>
</evidence>
<dbReference type="SUPFAM" id="SSF51905">
    <property type="entry name" value="FAD/NAD(P)-binding domain"/>
    <property type="match status" value="1"/>
</dbReference>
<organism evidence="4 5">
    <name type="scientific">Cellvibrio zantedeschiae</name>
    <dbReference type="NCBI Taxonomy" id="1237077"/>
    <lineage>
        <taxon>Bacteria</taxon>
        <taxon>Pseudomonadati</taxon>
        <taxon>Pseudomonadota</taxon>
        <taxon>Gammaproteobacteria</taxon>
        <taxon>Cellvibrionales</taxon>
        <taxon>Cellvibrionaceae</taxon>
        <taxon>Cellvibrio</taxon>
    </lineage>
</organism>
<feature type="domain" description="FAD-binding" evidence="3">
    <location>
        <begin position="6"/>
        <end position="322"/>
    </location>
</feature>
<dbReference type="InterPro" id="IPR050493">
    <property type="entry name" value="FAD-dep_Monooxygenase_BioMet"/>
</dbReference>
<sequence length="389" mass="43135">MEMNGIILGAGIAGLSTAIALRQRNISVKIFEAAKEIQPVGAGILIPPNAMAILERYGLSNLITNAGKTIESMKLVDIKGRLLTHSPAHFSNNGIPNSTIAIHRATLQKILLDAIEPETLFTSKTCRTLNNHPDKVELCFEDQTTATGNFLIAADGIHSNTRRTLFPTSSLHYSGQICWRGITTITLPYQMQTQLTEVWGLGQRFGFVPINNEQVYWYATITDTDQGVKNNTATKDNSDSSRQQLSNLYKNFPDPVQEIIHTTRPQSIRCDKLYDLNILNQWHSGACVLIGDAAHATTPNLGQGGAQAIEDSWVLAEKITESKTLEQAFTDFQNLRIARAKKIVELSRQIGRISNLSNPVACAIRNTCMRWTPSNLTNKQSQQLYKLPY</sequence>
<evidence type="ECO:0000256" key="1">
    <source>
        <dbReference type="ARBA" id="ARBA00023002"/>
    </source>
</evidence>